<dbReference type="Proteomes" id="UP001500456">
    <property type="component" value="Unassembled WGS sequence"/>
</dbReference>
<evidence type="ECO:0000313" key="2">
    <source>
        <dbReference type="Proteomes" id="UP001500456"/>
    </source>
</evidence>
<comment type="caution">
    <text evidence="1">The sequence shown here is derived from an EMBL/GenBank/DDBJ whole genome shotgun (WGS) entry which is preliminary data.</text>
</comment>
<accession>A0ABP7TTE8</accession>
<gene>
    <name evidence="1" type="ORF">GCM10022232_91190</name>
</gene>
<proteinExistence type="predicted"/>
<dbReference type="EMBL" id="BAAAZX010000052">
    <property type="protein sequence ID" value="GAA4031019.1"/>
    <property type="molecule type" value="Genomic_DNA"/>
</dbReference>
<evidence type="ECO:0000313" key="1">
    <source>
        <dbReference type="EMBL" id="GAA4031019.1"/>
    </source>
</evidence>
<organism evidence="1 2">
    <name type="scientific">Streptomyces plumbiresistens</name>
    <dbReference type="NCBI Taxonomy" id="511811"/>
    <lineage>
        <taxon>Bacteria</taxon>
        <taxon>Bacillati</taxon>
        <taxon>Actinomycetota</taxon>
        <taxon>Actinomycetes</taxon>
        <taxon>Kitasatosporales</taxon>
        <taxon>Streptomycetaceae</taxon>
        <taxon>Streptomyces</taxon>
    </lineage>
</organism>
<dbReference type="RefSeq" id="WP_345571670.1">
    <property type="nucleotide sequence ID" value="NZ_BAAAZX010000052.1"/>
</dbReference>
<sequence>MTVQPPDPGVCISPTRTYAEVQRLVRTVDQINGKINRILEDNREIKGDVSDHEMRLRALELGETPRQQRDEARLAALETRRWPLPTIRAVTGVAGMATASSPCSCAERSRDRAPLPHPLWGSGALSVPRRTVGGFPIRSLLAAAFAFPLGRAVATDQCGQAGLAAITLLEGGFGDHVRGYVGGMADAVGVP</sequence>
<reference evidence="2" key="1">
    <citation type="journal article" date="2019" name="Int. J. Syst. Evol. Microbiol.">
        <title>The Global Catalogue of Microorganisms (GCM) 10K type strain sequencing project: providing services to taxonomists for standard genome sequencing and annotation.</title>
        <authorList>
            <consortium name="The Broad Institute Genomics Platform"/>
            <consortium name="The Broad Institute Genome Sequencing Center for Infectious Disease"/>
            <person name="Wu L."/>
            <person name="Ma J."/>
        </authorList>
    </citation>
    <scope>NUCLEOTIDE SEQUENCE [LARGE SCALE GENOMIC DNA]</scope>
    <source>
        <strain evidence="2">JCM 16924</strain>
    </source>
</reference>
<keyword evidence="2" id="KW-1185">Reference proteome</keyword>
<protein>
    <submittedName>
        <fullName evidence="1">Uncharacterized protein</fullName>
    </submittedName>
</protein>
<name>A0ABP7TTE8_9ACTN</name>